<dbReference type="Pfam" id="PF03283">
    <property type="entry name" value="PAE"/>
    <property type="match status" value="1"/>
</dbReference>
<evidence type="ECO:0000256" key="1">
    <source>
        <dbReference type="SAM" id="SignalP"/>
    </source>
</evidence>
<evidence type="ECO:0000313" key="2">
    <source>
        <dbReference type="EMBL" id="TQF13097.1"/>
    </source>
</evidence>
<dbReference type="AlphaFoldDB" id="A0A540WVU8"/>
<dbReference type="OrthoDB" id="9802991at2"/>
<protein>
    <recommendedName>
        <fullName evidence="4">Lipoprotein</fullName>
    </recommendedName>
</protein>
<proteinExistence type="predicted"/>
<gene>
    <name evidence="2" type="ORF">FJV41_25585</name>
</gene>
<keyword evidence="3" id="KW-1185">Reference proteome</keyword>
<dbReference type="RefSeq" id="WP_141645170.1">
    <property type="nucleotide sequence ID" value="NZ_VIFM01000112.1"/>
</dbReference>
<organism evidence="2 3">
    <name type="scientific">Myxococcus llanfairpwllgwyngyllgogerychwyrndrobwllllantysiliogogogochensis</name>
    <dbReference type="NCBI Taxonomy" id="2590453"/>
    <lineage>
        <taxon>Bacteria</taxon>
        <taxon>Pseudomonadati</taxon>
        <taxon>Myxococcota</taxon>
        <taxon>Myxococcia</taxon>
        <taxon>Myxococcales</taxon>
        <taxon>Cystobacterineae</taxon>
        <taxon>Myxococcaceae</taxon>
        <taxon>Myxococcus</taxon>
    </lineage>
</organism>
<dbReference type="PANTHER" id="PTHR21562:SF122">
    <property type="entry name" value="PALMITOLEOYL-PROTEIN CARBOXYLESTERASE NOTUM"/>
    <property type="match status" value="1"/>
</dbReference>
<accession>A0A540WVU8</accession>
<name>A0A540WVU8_9BACT</name>
<dbReference type="Proteomes" id="UP000315369">
    <property type="component" value="Unassembled WGS sequence"/>
</dbReference>
<feature type="signal peptide" evidence="1">
    <location>
        <begin position="1"/>
        <end position="19"/>
    </location>
</feature>
<keyword evidence="1" id="KW-0732">Signal</keyword>
<evidence type="ECO:0008006" key="4">
    <source>
        <dbReference type="Google" id="ProtNLM"/>
    </source>
</evidence>
<dbReference type="PANTHER" id="PTHR21562">
    <property type="entry name" value="NOTUM-RELATED"/>
    <property type="match status" value="1"/>
</dbReference>
<reference evidence="2 3" key="1">
    <citation type="submission" date="2019-06" db="EMBL/GenBank/DDBJ databases">
        <authorList>
            <person name="Livingstone P."/>
            <person name="Whitworth D."/>
        </authorList>
    </citation>
    <scope>NUCLEOTIDE SEQUENCE [LARGE SCALE GENOMIC DNA]</scope>
    <source>
        <strain evidence="2 3">AM401</strain>
    </source>
</reference>
<dbReference type="InterPro" id="IPR004963">
    <property type="entry name" value="PAE/NOTUM"/>
</dbReference>
<dbReference type="GO" id="GO:0016787">
    <property type="term" value="F:hydrolase activity"/>
    <property type="evidence" value="ECO:0007669"/>
    <property type="project" value="InterPro"/>
</dbReference>
<sequence>MRSLLLLLPVVLTCAACGGAEPRHAPLSEVGATGPSLEAVATACVPGASVSCSSLASAWSGGTATCRPSGNGYNVTACTRAGNPMRRLTETVRPALRDVRWTDARCNLGDEFVLEVTFPPVPPGGALPTQWVLRLEGGGFCAFDSESPLGGCGNRAIDLVSSVNLPADRALRERDPASPDDFSGAIDVLGHYCSSDLWTGTALDAPDITYKGTQRDWRFTGAYNVEAMLAVLVERYGLDDNKPLRVLWRGGSAGGFGAFNNTHRVVNRLPKAAKAGRLLVFPGAGYLPLDWNHPDYPVLGIGSGLEAFEQLTSIWKSSLTPSCVAARTPGDPVHPPHECISGPVLYDIITAPVSEGGFDLPTLVWQNRQDQLYMSNTGLPFQSTTNTPAERAARATWVESMNRAMGITGDNTSSRMKWLFAPSDPVVLRANGTTEPNVHAALLYNSDPPTGPANSLTSVLSRFWNTMLDSAPGRGRATGEVHTFDCNWVPSRDATGCD</sequence>
<feature type="chain" id="PRO_5022240361" description="Lipoprotein" evidence="1">
    <location>
        <begin position="20"/>
        <end position="498"/>
    </location>
</feature>
<evidence type="ECO:0000313" key="3">
    <source>
        <dbReference type="Proteomes" id="UP000315369"/>
    </source>
</evidence>
<comment type="caution">
    <text evidence="2">The sequence shown here is derived from an EMBL/GenBank/DDBJ whole genome shotgun (WGS) entry which is preliminary data.</text>
</comment>
<dbReference type="EMBL" id="VIFM01000112">
    <property type="protein sequence ID" value="TQF13097.1"/>
    <property type="molecule type" value="Genomic_DNA"/>
</dbReference>